<reference evidence="2 3" key="1">
    <citation type="submission" date="2018-06" db="EMBL/GenBank/DDBJ databases">
        <title>Genomic insight into two independent archaeal endosymbiosis events.</title>
        <authorList>
            <person name="Lind A.E."/>
            <person name="Lewis W.H."/>
            <person name="Spang A."/>
            <person name="Guy L."/>
            <person name="Embley M.T."/>
            <person name="Ettema T.J.G."/>
        </authorList>
    </citation>
    <scope>NUCLEOTIDE SEQUENCE [LARGE SCALE GENOMIC DNA]</scope>
    <source>
        <strain evidence="2">NOE</strain>
    </source>
</reference>
<gene>
    <name evidence="2" type="ORF">ALNOE001_20060</name>
</gene>
<comment type="caution">
    <text evidence="2">The sequence shown here is derived from an EMBL/GenBank/DDBJ whole genome shotgun (WGS) entry which is preliminary data.</text>
</comment>
<evidence type="ECO:0000313" key="2">
    <source>
        <dbReference type="EMBL" id="RBQ22276.1"/>
    </source>
</evidence>
<keyword evidence="1" id="KW-1133">Transmembrane helix</keyword>
<evidence type="ECO:0000256" key="1">
    <source>
        <dbReference type="SAM" id="Phobius"/>
    </source>
</evidence>
<sequence length="45" mass="5122">MVYVSSNSLSGSTISVGNDYIWYDVFVGVNEYVLFIVIIKCFEYS</sequence>
<feature type="transmembrane region" description="Helical" evidence="1">
    <location>
        <begin position="20"/>
        <end position="42"/>
    </location>
</feature>
<organism evidence="2 3">
    <name type="scientific">Candidatus Methanobinarius endosymbioticus</name>
    <dbReference type="NCBI Taxonomy" id="2006182"/>
    <lineage>
        <taxon>Archaea</taxon>
        <taxon>Methanobacteriati</taxon>
        <taxon>Methanobacteriota</taxon>
        <taxon>Methanomada group</taxon>
        <taxon>Methanobacteria</taxon>
        <taxon>Methanobacteriales</taxon>
        <taxon>Methanobacteriaceae</taxon>
        <taxon>Candidatus Methanobinarius</taxon>
    </lineage>
</organism>
<keyword evidence="1" id="KW-0472">Membrane</keyword>
<protein>
    <submittedName>
        <fullName evidence="2">Uncharacterized protein</fullName>
    </submittedName>
</protein>
<dbReference type="AlphaFoldDB" id="A0A366M7V1"/>
<keyword evidence="1" id="KW-0812">Transmembrane</keyword>
<dbReference type="Proteomes" id="UP000253099">
    <property type="component" value="Unassembled WGS sequence"/>
</dbReference>
<keyword evidence="3" id="KW-1185">Reference proteome</keyword>
<name>A0A366M7V1_9EURY</name>
<evidence type="ECO:0000313" key="3">
    <source>
        <dbReference type="Proteomes" id="UP000253099"/>
    </source>
</evidence>
<proteinExistence type="predicted"/>
<accession>A0A366M7V1</accession>
<dbReference type="EMBL" id="NIZT01000070">
    <property type="protein sequence ID" value="RBQ22276.1"/>
    <property type="molecule type" value="Genomic_DNA"/>
</dbReference>